<dbReference type="Proteomes" id="UP000038009">
    <property type="component" value="Unassembled WGS sequence"/>
</dbReference>
<dbReference type="AlphaFoldDB" id="A0A0N1I264"/>
<feature type="compositionally biased region" description="Low complexity" evidence="1">
    <location>
        <begin position="120"/>
        <end position="134"/>
    </location>
</feature>
<evidence type="ECO:0000313" key="2">
    <source>
        <dbReference type="EMBL" id="KPI83658.1"/>
    </source>
</evidence>
<feature type="region of interest" description="Disordered" evidence="1">
    <location>
        <begin position="307"/>
        <end position="334"/>
    </location>
</feature>
<comment type="caution">
    <text evidence="2">The sequence shown here is derived from an EMBL/GenBank/DDBJ whole genome shotgun (WGS) entry which is preliminary data.</text>
</comment>
<feature type="region of interest" description="Disordered" evidence="1">
    <location>
        <begin position="420"/>
        <end position="441"/>
    </location>
</feature>
<feature type="compositionally biased region" description="Basic and acidic residues" evidence="1">
    <location>
        <begin position="432"/>
        <end position="441"/>
    </location>
</feature>
<feature type="compositionally biased region" description="Low complexity" evidence="1">
    <location>
        <begin position="307"/>
        <end position="317"/>
    </location>
</feature>
<proteinExistence type="predicted"/>
<keyword evidence="3" id="KW-1185">Reference proteome</keyword>
<accession>A0A0N1I264</accession>
<dbReference type="OMA" id="STIDWEA"/>
<dbReference type="OrthoDB" id="273355at2759"/>
<organism evidence="2 3">
    <name type="scientific">Leptomonas seymouri</name>
    <dbReference type="NCBI Taxonomy" id="5684"/>
    <lineage>
        <taxon>Eukaryota</taxon>
        <taxon>Discoba</taxon>
        <taxon>Euglenozoa</taxon>
        <taxon>Kinetoplastea</taxon>
        <taxon>Metakinetoplastina</taxon>
        <taxon>Trypanosomatida</taxon>
        <taxon>Trypanosomatidae</taxon>
        <taxon>Leishmaniinae</taxon>
        <taxon>Leptomonas</taxon>
    </lineage>
</organism>
<reference evidence="2 3" key="1">
    <citation type="journal article" date="2015" name="PLoS Pathog.">
        <title>Leptomonas seymouri: Adaptations to the Dixenous Life Cycle Analyzed by Genome Sequencing, Transcriptome Profiling and Co-infection with Leishmania donovani.</title>
        <authorList>
            <person name="Kraeva N."/>
            <person name="Butenko A."/>
            <person name="Hlavacova J."/>
            <person name="Kostygov A."/>
            <person name="Myskova J."/>
            <person name="Grybchuk D."/>
            <person name="Lestinova T."/>
            <person name="Votypka J."/>
            <person name="Volf P."/>
            <person name="Opperdoes F."/>
            <person name="Flegontov P."/>
            <person name="Lukes J."/>
            <person name="Yurchenko V."/>
        </authorList>
    </citation>
    <scope>NUCLEOTIDE SEQUENCE [LARGE SCALE GENOMIC DNA]</scope>
    <source>
        <strain evidence="2 3">ATCC 30220</strain>
    </source>
</reference>
<dbReference type="VEuPathDB" id="TriTrypDB:Lsey_0342_0010"/>
<name>A0A0N1I264_LEPSE</name>
<evidence type="ECO:0000313" key="3">
    <source>
        <dbReference type="Proteomes" id="UP000038009"/>
    </source>
</evidence>
<feature type="region of interest" description="Disordered" evidence="1">
    <location>
        <begin position="88"/>
        <end position="135"/>
    </location>
</feature>
<gene>
    <name evidence="2" type="ORF">ABL78_7297</name>
</gene>
<dbReference type="EMBL" id="LJSK01000342">
    <property type="protein sequence ID" value="KPI83658.1"/>
    <property type="molecule type" value="Genomic_DNA"/>
</dbReference>
<evidence type="ECO:0000256" key="1">
    <source>
        <dbReference type="SAM" id="MobiDB-lite"/>
    </source>
</evidence>
<protein>
    <submittedName>
        <fullName evidence="2">Uncharacterized protein</fullName>
    </submittedName>
</protein>
<sequence length="888" mass="95726">MSATWIQALRAYMARRGPPSTLASRRRLYDHVAQTHLAVHRGERLRADSLAVLREARWALLRDGTTSEKAALLEHILRSLSLASESVTYEGSAAPSSDRRSRRGNSASSSHSMQCAQQGTPSSPTAAASSDSSPLHNLKESHQLLLEQVQCLVEAKVSEIPLTARHYRYPLRSPLLAEVSPELPLLLLDEISRQPHADAQQQKATAADTPTPDWAAQVECGASLAGAGHIREALALCSDDGLMFRTVLQRVAWQRRDGWRRAWALAEAVPMERVICVAAPGSPASSSTRYSEDWLRGVLEAVQLRARATPPQRAQARSSGEAEQDKGNGGAAPADDSEQLFVWVGQLRKLILSASAMAGAGQVETRQRHALRKAQRLVMDAYLSVCPPSRWREAVGVVLEMKAALLRASSCAEANVAEQYPKGRATDAQPEDNDRTHAHPVLRSDSDVDVVSAGRLLALLQFAQQPWMTLLFFYGNPLHLLAASAPSGQQQRGARETPSVWSVKKEEVRLVVENLVREAKETERLPVACGALFHHRDVHHAAVYNHAMAALAATGHTNEAMQFYATLPAACANTYTHWGVLHIFLQPNSPYTAAAALSSSTNYGHCHRALSRLAPTLPSAHAATDAAAPSSPSCLSTEEKEGSFTRDQANVWESMALWAALRRDTSTALLCATHAPGSCRYVHLIAMIAAANENRFHCMNTVLRQLCGSPRTTRKELCLAAAVVAVYYPLDHSGGGKAHQLTSATTPELVSAYDALACTLGKSVCGQQACMDEVVQLLIDDVVSLRRRRGAPVAPEDVQTALQDVLVKARILNSTMDLVRLGCPKGGATSTQRGGDAVDDGSATAVWRTVARLIQSVGSQQKVSVARAAPAFVSAGASAEVAIDLLPM</sequence>